<dbReference type="AlphaFoldDB" id="A0A7R9A0T0"/>
<protein>
    <submittedName>
        <fullName evidence="2">Uncharacterized protein</fullName>
    </submittedName>
</protein>
<dbReference type="GO" id="GO:0042026">
    <property type="term" value="P:protein refolding"/>
    <property type="evidence" value="ECO:0007669"/>
    <property type="project" value="TreeGrafter"/>
</dbReference>
<dbReference type="Gene3D" id="1.10.287.110">
    <property type="entry name" value="DnaJ domain"/>
    <property type="match status" value="1"/>
</dbReference>
<gene>
    <name evidence="2" type="ORF">CTOB1V02_LOCUS16879</name>
</gene>
<dbReference type="CDD" id="cd06257">
    <property type="entry name" value="DnaJ"/>
    <property type="match status" value="1"/>
</dbReference>
<dbReference type="InterPro" id="IPR018253">
    <property type="entry name" value="DnaJ_domain_CS"/>
</dbReference>
<sequence length="220" mass="24340">MDYYEVLGLTKNASAGEIKKAYRKLALKYHPDKNPGDAQAEAKFKEMSEAYAVLSDPEKKKQYDTYGSTDFHRRYSQEDIFRNFDLNSILRQFGFQNRGGAHFQSSRGGENPFSSIFGHATHGGPERVAKGQDMIYDITVGLSDVMKGTTKNISLKKHGKAEDVSVKVPPGIEAGKRLRLQKKGGEAPPGGVPGDLYLRVAIAPHPVFTRDGDNLHMTAH</sequence>
<dbReference type="SMART" id="SM00271">
    <property type="entry name" value="DnaJ"/>
    <property type="match status" value="1"/>
</dbReference>
<dbReference type="Pfam" id="PF00226">
    <property type="entry name" value="DnaJ"/>
    <property type="match status" value="1"/>
</dbReference>
<dbReference type="InterPro" id="IPR008971">
    <property type="entry name" value="HSP40/DnaJ_pept-bd"/>
</dbReference>
<reference evidence="2" key="1">
    <citation type="submission" date="2020-11" db="EMBL/GenBank/DDBJ databases">
        <authorList>
            <person name="Tran Van P."/>
        </authorList>
    </citation>
    <scope>NUCLEOTIDE SEQUENCE</scope>
</reference>
<dbReference type="SUPFAM" id="SSF46565">
    <property type="entry name" value="Chaperone J-domain"/>
    <property type="match status" value="1"/>
</dbReference>
<accession>A0A7R9A0T0</accession>
<name>A0A7R9A0T0_9CRUS</name>
<evidence type="ECO:0000256" key="1">
    <source>
        <dbReference type="ARBA" id="ARBA00023186"/>
    </source>
</evidence>
<proteinExistence type="predicted"/>
<dbReference type="PROSITE" id="PS00636">
    <property type="entry name" value="DNAJ_1"/>
    <property type="match status" value="1"/>
</dbReference>
<dbReference type="InterPro" id="IPR002939">
    <property type="entry name" value="DnaJ_C"/>
</dbReference>
<evidence type="ECO:0000313" key="2">
    <source>
        <dbReference type="EMBL" id="CAD7239064.1"/>
    </source>
</evidence>
<organism evidence="2">
    <name type="scientific">Cyprideis torosa</name>
    <dbReference type="NCBI Taxonomy" id="163714"/>
    <lineage>
        <taxon>Eukaryota</taxon>
        <taxon>Metazoa</taxon>
        <taxon>Ecdysozoa</taxon>
        <taxon>Arthropoda</taxon>
        <taxon>Crustacea</taxon>
        <taxon>Oligostraca</taxon>
        <taxon>Ostracoda</taxon>
        <taxon>Podocopa</taxon>
        <taxon>Podocopida</taxon>
        <taxon>Cytherocopina</taxon>
        <taxon>Cytheroidea</taxon>
        <taxon>Cytherideidae</taxon>
        <taxon>Cyprideis</taxon>
    </lineage>
</organism>
<keyword evidence="1" id="KW-0143">Chaperone</keyword>
<dbReference type="CDD" id="cd10747">
    <property type="entry name" value="DnaJ_C"/>
    <property type="match status" value="1"/>
</dbReference>
<dbReference type="PANTHER" id="PTHR43096">
    <property type="entry name" value="DNAJ HOMOLOG 1, MITOCHONDRIAL-RELATED"/>
    <property type="match status" value="1"/>
</dbReference>
<dbReference type="OrthoDB" id="445556at2759"/>
<dbReference type="SUPFAM" id="SSF49493">
    <property type="entry name" value="HSP40/DnaJ peptide-binding domain"/>
    <property type="match status" value="1"/>
</dbReference>
<dbReference type="GO" id="GO:0051082">
    <property type="term" value="F:unfolded protein binding"/>
    <property type="evidence" value="ECO:0007669"/>
    <property type="project" value="InterPro"/>
</dbReference>
<dbReference type="PANTHER" id="PTHR43096:SF52">
    <property type="entry name" value="DNAJ HOMOLOG 1, MITOCHONDRIAL-RELATED"/>
    <property type="match status" value="1"/>
</dbReference>
<dbReference type="EMBL" id="OB714960">
    <property type="protein sequence ID" value="CAD7239064.1"/>
    <property type="molecule type" value="Genomic_DNA"/>
</dbReference>
<dbReference type="InterPro" id="IPR001623">
    <property type="entry name" value="DnaJ_domain"/>
</dbReference>
<dbReference type="InterPro" id="IPR036869">
    <property type="entry name" value="J_dom_sf"/>
</dbReference>
<dbReference type="PRINTS" id="PR00625">
    <property type="entry name" value="JDOMAIN"/>
</dbReference>
<dbReference type="Pfam" id="PF01556">
    <property type="entry name" value="DnaJ_C"/>
    <property type="match status" value="1"/>
</dbReference>
<dbReference type="PROSITE" id="PS50076">
    <property type="entry name" value="DNAJ_2"/>
    <property type="match status" value="1"/>
</dbReference>
<dbReference type="GO" id="GO:0005737">
    <property type="term" value="C:cytoplasm"/>
    <property type="evidence" value="ECO:0007669"/>
    <property type="project" value="TreeGrafter"/>
</dbReference>
<dbReference type="Gene3D" id="2.60.260.20">
    <property type="entry name" value="Urease metallochaperone UreE, N-terminal domain"/>
    <property type="match status" value="1"/>
</dbReference>
<feature type="non-terminal residue" evidence="2">
    <location>
        <position position="220"/>
    </location>
</feature>